<feature type="domain" description="PRD" evidence="2">
    <location>
        <begin position="65"/>
        <end position="169"/>
    </location>
</feature>
<protein>
    <submittedName>
        <fullName evidence="3">Transcription antiterminator BglG</fullName>
    </submittedName>
</protein>
<comment type="caution">
    <text evidence="3">The sequence shown here is derived from an EMBL/GenBank/DDBJ whole genome shotgun (WGS) entry which is preliminary data.</text>
</comment>
<dbReference type="Pfam" id="PF00874">
    <property type="entry name" value="PRD"/>
    <property type="match status" value="1"/>
</dbReference>
<feature type="domain" description="PRD" evidence="2">
    <location>
        <begin position="170"/>
        <end position="279"/>
    </location>
</feature>
<dbReference type="Gene3D" id="1.10.1790.10">
    <property type="entry name" value="PRD domain"/>
    <property type="match status" value="2"/>
</dbReference>
<proteinExistence type="predicted"/>
<organism evidence="3 4">
    <name type="scientific">Mobilicoccus caccae</name>
    <dbReference type="NCBI Taxonomy" id="1859295"/>
    <lineage>
        <taxon>Bacteria</taxon>
        <taxon>Bacillati</taxon>
        <taxon>Actinomycetota</taxon>
        <taxon>Actinomycetes</taxon>
        <taxon>Micrococcales</taxon>
        <taxon>Dermatophilaceae</taxon>
        <taxon>Mobilicoccus</taxon>
    </lineage>
</organism>
<keyword evidence="1" id="KW-0677">Repeat</keyword>
<dbReference type="InterPro" id="IPR036650">
    <property type="entry name" value="CAT_RNA-bd_dom_sf"/>
</dbReference>
<dbReference type="Gene3D" id="2.30.24.10">
    <property type="entry name" value="CAT RNA-binding domain"/>
    <property type="match status" value="1"/>
</dbReference>
<accession>A0ABQ6IKT6</accession>
<dbReference type="Proteomes" id="UP001157126">
    <property type="component" value="Unassembled WGS sequence"/>
</dbReference>
<dbReference type="PANTHER" id="PTHR30185">
    <property type="entry name" value="CRYPTIC BETA-GLUCOSIDE BGL OPERON ANTITERMINATOR"/>
    <property type="match status" value="1"/>
</dbReference>
<evidence type="ECO:0000256" key="1">
    <source>
        <dbReference type="ARBA" id="ARBA00022737"/>
    </source>
</evidence>
<dbReference type="InterPro" id="IPR011608">
    <property type="entry name" value="PRD"/>
</dbReference>
<keyword evidence="4" id="KW-1185">Reference proteome</keyword>
<reference evidence="4" key="1">
    <citation type="journal article" date="2019" name="Int. J. Syst. Evol. Microbiol.">
        <title>The Global Catalogue of Microorganisms (GCM) 10K type strain sequencing project: providing services to taxonomists for standard genome sequencing and annotation.</title>
        <authorList>
            <consortium name="The Broad Institute Genomics Platform"/>
            <consortium name="The Broad Institute Genome Sequencing Center for Infectious Disease"/>
            <person name="Wu L."/>
            <person name="Ma J."/>
        </authorList>
    </citation>
    <scope>NUCLEOTIDE SEQUENCE [LARGE SCALE GENOMIC DNA]</scope>
    <source>
        <strain evidence="4">NBRC 113072</strain>
    </source>
</reference>
<dbReference type="EMBL" id="BSUO01000001">
    <property type="protein sequence ID" value="GMA38514.1"/>
    <property type="molecule type" value="Genomic_DNA"/>
</dbReference>
<dbReference type="PROSITE" id="PS51372">
    <property type="entry name" value="PRD_2"/>
    <property type="match status" value="2"/>
</dbReference>
<dbReference type="InterPro" id="IPR036634">
    <property type="entry name" value="PRD_sf"/>
</dbReference>
<name>A0ABQ6IKT6_9MICO</name>
<evidence type="ECO:0000313" key="4">
    <source>
        <dbReference type="Proteomes" id="UP001157126"/>
    </source>
</evidence>
<gene>
    <name evidence="3" type="ORF">GCM10025883_05590</name>
</gene>
<evidence type="ECO:0000259" key="2">
    <source>
        <dbReference type="PROSITE" id="PS51372"/>
    </source>
</evidence>
<evidence type="ECO:0000313" key="3">
    <source>
        <dbReference type="EMBL" id="GMA38514.1"/>
    </source>
</evidence>
<dbReference type="PANTHER" id="PTHR30185:SF15">
    <property type="entry name" value="CRYPTIC BETA-GLUCOSIDE BGL OPERON ANTITERMINATOR"/>
    <property type="match status" value="1"/>
</dbReference>
<dbReference type="Pfam" id="PF03123">
    <property type="entry name" value="CAT_RBD"/>
    <property type="match status" value="1"/>
</dbReference>
<dbReference type="SMART" id="SM01061">
    <property type="entry name" value="CAT_RBD"/>
    <property type="match status" value="1"/>
</dbReference>
<dbReference type="InterPro" id="IPR050661">
    <property type="entry name" value="BglG_antiterminators"/>
</dbReference>
<dbReference type="InterPro" id="IPR004341">
    <property type="entry name" value="CAT_RNA-bd_dom"/>
</dbReference>
<dbReference type="SUPFAM" id="SSF63520">
    <property type="entry name" value="PTS-regulatory domain, PRD"/>
    <property type="match status" value="2"/>
</dbReference>
<sequence length="279" mass="30096">MEVVRALNNSAVLATSGSGERCVLMGKGIGWNKGLGDAVDMAAVTQRFVPDGSHSLPQLAAFLADIDLDIVLVAQSIVELAARRLGVAGEQPLLLTIADHIHHAQLRLGAEEGPHPLSWEIDQLYPEEAVIGREAAELVEQELGWALPQGEPTAFALHLVNARFATGDLAKSAQMTRRISEILDVVAARTGADIHADPMNVARFVAHLRYLLARMDEDRLIEDGSSRGLVDLRESHPEAHAAAEDLRSVFSAHGRAITADEVGYPSLHIARLTSAQRRS</sequence>
<dbReference type="SUPFAM" id="SSF50151">
    <property type="entry name" value="SacY-like RNA-binding domain"/>
    <property type="match status" value="1"/>
</dbReference>